<dbReference type="GO" id="GO:0046872">
    <property type="term" value="F:metal ion binding"/>
    <property type="evidence" value="ECO:0007669"/>
    <property type="project" value="UniProtKB-KW"/>
</dbReference>
<protein>
    <submittedName>
        <fullName evidence="6">Amidase</fullName>
    </submittedName>
</protein>
<comment type="cofactor">
    <cofactor evidence="1">
        <name>Zn(2+)</name>
        <dbReference type="ChEBI" id="CHEBI:29105"/>
    </cofactor>
</comment>
<accession>A0A5J6MVG7</accession>
<evidence type="ECO:0000256" key="2">
    <source>
        <dbReference type="ARBA" id="ARBA00022723"/>
    </source>
</evidence>
<dbReference type="Gene3D" id="3.40.50.10310">
    <property type="entry name" value="Creatininase"/>
    <property type="match status" value="1"/>
</dbReference>
<evidence type="ECO:0000256" key="1">
    <source>
        <dbReference type="ARBA" id="ARBA00001947"/>
    </source>
</evidence>
<dbReference type="InterPro" id="IPR003785">
    <property type="entry name" value="Creatininase/forma_Hydrolase"/>
</dbReference>
<dbReference type="SUPFAM" id="SSF102215">
    <property type="entry name" value="Creatininase"/>
    <property type="match status" value="1"/>
</dbReference>
<dbReference type="KEGG" id="hadh:FRZ61_15710"/>
<dbReference type="EMBL" id="CP042582">
    <property type="protein sequence ID" value="QEX21642.1"/>
    <property type="molecule type" value="Genomic_DNA"/>
</dbReference>
<keyword evidence="4" id="KW-0862">Zinc</keyword>
<evidence type="ECO:0000256" key="5">
    <source>
        <dbReference type="ARBA" id="ARBA00024029"/>
    </source>
</evidence>
<sequence>MRSHWLQELRWPEIEAYLKTDDVVLVPIGATEQHGRHLPLLVDSGWAIAASEGAARIANVLIAPPLQLGWSPHHMGYPGTITLGADTLRRVAVDTAQSLIHHGFRRVIFVNGNRIANLPPLEIAIVEIKNRTGAYAGIADAGLIAKREFKAICQAPDGGLDHAGEAETSFALHWAPQHVDMSEAHPPERGHNGRRSQFDYSIELDPELNGNAVSFAVSPAEHRRATAPDGTANDPRLATAEKGRLMAEALARNLAAYIEEVRKLPLGEVRGELPI</sequence>
<evidence type="ECO:0000256" key="3">
    <source>
        <dbReference type="ARBA" id="ARBA00022801"/>
    </source>
</evidence>
<dbReference type="GO" id="GO:0009231">
    <property type="term" value="P:riboflavin biosynthetic process"/>
    <property type="evidence" value="ECO:0007669"/>
    <property type="project" value="TreeGrafter"/>
</dbReference>
<name>A0A5J6MVG7_9PROT</name>
<dbReference type="PANTHER" id="PTHR35005">
    <property type="entry name" value="3-DEHYDRO-SCYLLO-INOSOSE HYDROLASE"/>
    <property type="match status" value="1"/>
</dbReference>
<organism evidence="6 7">
    <name type="scientific">Hypericibacter adhaerens</name>
    <dbReference type="NCBI Taxonomy" id="2602016"/>
    <lineage>
        <taxon>Bacteria</taxon>
        <taxon>Pseudomonadati</taxon>
        <taxon>Pseudomonadota</taxon>
        <taxon>Alphaproteobacteria</taxon>
        <taxon>Rhodospirillales</taxon>
        <taxon>Dongiaceae</taxon>
        <taxon>Hypericibacter</taxon>
    </lineage>
</organism>
<dbReference type="GO" id="GO:0016811">
    <property type="term" value="F:hydrolase activity, acting on carbon-nitrogen (but not peptide) bonds, in linear amides"/>
    <property type="evidence" value="ECO:0007669"/>
    <property type="project" value="TreeGrafter"/>
</dbReference>
<keyword evidence="2" id="KW-0479">Metal-binding</keyword>
<keyword evidence="7" id="KW-1185">Reference proteome</keyword>
<gene>
    <name evidence="6" type="ORF">FRZ61_15710</name>
</gene>
<evidence type="ECO:0000313" key="7">
    <source>
        <dbReference type="Proteomes" id="UP000325797"/>
    </source>
</evidence>
<dbReference type="Pfam" id="PF02633">
    <property type="entry name" value="Creatininase"/>
    <property type="match status" value="1"/>
</dbReference>
<dbReference type="RefSeq" id="WP_151116325.1">
    <property type="nucleotide sequence ID" value="NZ_CP042582.1"/>
</dbReference>
<keyword evidence="3" id="KW-0378">Hydrolase</keyword>
<reference evidence="6 7" key="1">
    <citation type="submission" date="2019-08" db="EMBL/GenBank/DDBJ databases">
        <title>Hyperibacter terrae gen. nov., sp. nov. and Hyperibacter viscosus sp. nov., two new members in the family Rhodospirillaceae isolated from the rhizosphere of Hypericum perforatum.</title>
        <authorList>
            <person name="Noviana Z."/>
        </authorList>
    </citation>
    <scope>NUCLEOTIDE SEQUENCE [LARGE SCALE GENOMIC DNA]</scope>
    <source>
        <strain evidence="6 7">R5959</strain>
    </source>
</reference>
<dbReference type="AlphaFoldDB" id="A0A5J6MVG7"/>
<evidence type="ECO:0000256" key="4">
    <source>
        <dbReference type="ARBA" id="ARBA00022833"/>
    </source>
</evidence>
<dbReference type="OrthoDB" id="9801445at2"/>
<dbReference type="PANTHER" id="PTHR35005:SF1">
    <property type="entry name" value="2-AMINO-5-FORMYLAMINO-6-RIBOSYLAMINOPYRIMIDIN-4(3H)-ONE 5'-MONOPHOSPHATE DEFORMYLASE"/>
    <property type="match status" value="1"/>
</dbReference>
<comment type="similarity">
    <text evidence="5">Belongs to the creatininase superfamily.</text>
</comment>
<evidence type="ECO:0000313" key="6">
    <source>
        <dbReference type="EMBL" id="QEX21642.1"/>
    </source>
</evidence>
<dbReference type="Proteomes" id="UP000325797">
    <property type="component" value="Chromosome"/>
</dbReference>
<proteinExistence type="inferred from homology"/>
<dbReference type="InterPro" id="IPR024087">
    <property type="entry name" value="Creatininase-like_sf"/>
</dbReference>